<organism evidence="2 3">
    <name type="scientific">Parasponia andersonii</name>
    <name type="common">Sponia andersonii</name>
    <dbReference type="NCBI Taxonomy" id="3476"/>
    <lineage>
        <taxon>Eukaryota</taxon>
        <taxon>Viridiplantae</taxon>
        <taxon>Streptophyta</taxon>
        <taxon>Embryophyta</taxon>
        <taxon>Tracheophyta</taxon>
        <taxon>Spermatophyta</taxon>
        <taxon>Magnoliopsida</taxon>
        <taxon>eudicotyledons</taxon>
        <taxon>Gunneridae</taxon>
        <taxon>Pentapetalae</taxon>
        <taxon>rosids</taxon>
        <taxon>fabids</taxon>
        <taxon>Rosales</taxon>
        <taxon>Cannabaceae</taxon>
        <taxon>Parasponia</taxon>
    </lineage>
</organism>
<reference evidence="3" key="1">
    <citation type="submission" date="2016-06" db="EMBL/GenBank/DDBJ databases">
        <title>Parallel loss of symbiosis genes in relatives of nitrogen-fixing non-legume Parasponia.</title>
        <authorList>
            <person name="Van Velzen R."/>
            <person name="Holmer R."/>
            <person name="Bu F."/>
            <person name="Rutten L."/>
            <person name="Van Zeijl A."/>
            <person name="Liu W."/>
            <person name="Santuari L."/>
            <person name="Cao Q."/>
            <person name="Sharma T."/>
            <person name="Shen D."/>
            <person name="Roswanjaya Y."/>
            <person name="Wardhani T."/>
            <person name="Kalhor M.S."/>
            <person name="Jansen J."/>
            <person name="Van den Hoogen J."/>
            <person name="Gungor B."/>
            <person name="Hartog M."/>
            <person name="Hontelez J."/>
            <person name="Verver J."/>
            <person name="Yang W.-C."/>
            <person name="Schijlen E."/>
            <person name="Repin R."/>
            <person name="Schilthuizen M."/>
            <person name="Schranz E."/>
            <person name="Heidstra R."/>
            <person name="Miyata K."/>
            <person name="Fedorova E."/>
            <person name="Kohlen W."/>
            <person name="Bisseling T."/>
            <person name="Smit S."/>
            <person name="Geurts R."/>
        </authorList>
    </citation>
    <scope>NUCLEOTIDE SEQUENCE [LARGE SCALE GENOMIC DNA]</scope>
    <source>
        <strain evidence="3">cv. WU1-14</strain>
    </source>
</reference>
<keyword evidence="2" id="KW-0378">Hydrolase</keyword>
<comment type="caution">
    <text evidence="2">The sequence shown here is derived from an EMBL/GenBank/DDBJ whole genome shotgun (WGS) entry which is preliminary data.</text>
</comment>
<proteinExistence type="predicted"/>
<keyword evidence="1" id="KW-0732">Signal</keyword>
<dbReference type="Proteomes" id="UP000237105">
    <property type="component" value="Unassembled WGS sequence"/>
</dbReference>
<name>A0A2P5CZQ3_PARAD</name>
<feature type="signal peptide" evidence="1">
    <location>
        <begin position="1"/>
        <end position="23"/>
    </location>
</feature>
<evidence type="ECO:0000313" key="2">
    <source>
        <dbReference type="EMBL" id="PON66524.1"/>
    </source>
</evidence>
<gene>
    <name evidence="2" type="ORF">PanWU01x14_109460</name>
</gene>
<keyword evidence="3" id="KW-1185">Reference proteome</keyword>
<dbReference type="GO" id="GO:0016798">
    <property type="term" value="F:hydrolase activity, acting on glycosyl bonds"/>
    <property type="evidence" value="ECO:0007669"/>
    <property type="project" value="UniProtKB-KW"/>
</dbReference>
<sequence length="99" mass="11322">MFAFFLCLHDLRIFLCLHDPLQGKLELLVVRLSGTLWFSFVSGKLLDEFLNEQRITPLCGGVALACMISPHINDISLQEMVCAHDRIWLGRYKSKKDNA</sequence>
<accession>A0A2P5CZQ3</accession>
<evidence type="ECO:0000313" key="3">
    <source>
        <dbReference type="Proteomes" id="UP000237105"/>
    </source>
</evidence>
<feature type="chain" id="PRO_5015154166" evidence="1">
    <location>
        <begin position="24"/>
        <end position="99"/>
    </location>
</feature>
<evidence type="ECO:0000256" key="1">
    <source>
        <dbReference type="SAM" id="SignalP"/>
    </source>
</evidence>
<keyword evidence="2" id="KW-0326">Glycosidase</keyword>
<dbReference type="EMBL" id="JXTB01000079">
    <property type="protein sequence ID" value="PON66524.1"/>
    <property type="molecule type" value="Genomic_DNA"/>
</dbReference>
<protein>
    <submittedName>
        <fullName evidence="2">Cytokinin glycosidase</fullName>
    </submittedName>
</protein>
<dbReference type="AlphaFoldDB" id="A0A2P5CZQ3"/>